<evidence type="ECO:0000313" key="2">
    <source>
        <dbReference type="Proteomes" id="UP000007524"/>
    </source>
</evidence>
<accession>H6X3Z3</accession>
<dbReference type="KEGG" id="vg:14012774"/>
<dbReference type="Proteomes" id="UP000007524">
    <property type="component" value="Segment"/>
</dbReference>
<gene>
    <name evidence="1" type="ORF">RaK2_00186</name>
</gene>
<dbReference type="GeneID" id="14012774"/>
<proteinExistence type="predicted"/>
<sequence>MTLHEVLNSFFELNISEMKTKQNRHQHSVWYDAQPQPFLINFKETETYTIMRFHHFDGENNYRVSYDAGTDRLIYTVMGTISSTITIGNFSSYKSEDNFFQDSLINDYNDLSFEDIDKMMNMFYNVKNTSLSLFGEDDEI</sequence>
<protein>
    <submittedName>
        <fullName evidence="1">Uncharacterized protein</fullName>
    </submittedName>
</protein>
<evidence type="ECO:0000313" key="1">
    <source>
        <dbReference type="EMBL" id="AFA44459.1"/>
    </source>
</evidence>
<dbReference type="RefSeq" id="YP_007007341.1">
    <property type="nucleotide sequence ID" value="NC_019526.1"/>
</dbReference>
<name>H6X3Z3_9CAUD</name>
<organism evidence="1 2">
    <name type="scientific">Klebsiella phage vB_KleM_RaK2</name>
    <dbReference type="NCBI Taxonomy" id="1147094"/>
    <lineage>
        <taxon>Viruses</taxon>
        <taxon>Duplodnaviria</taxon>
        <taxon>Heunggongvirae</taxon>
        <taxon>Uroviricota</taxon>
        <taxon>Caudoviricetes</taxon>
        <taxon>Alcyoneusvirus</taxon>
        <taxon>Alcyoneusvirus RaK2</taxon>
    </lineage>
</organism>
<reference evidence="1 2" key="1">
    <citation type="journal article" date="2012" name="J. Virol.">
        <title>Genome of Klebsiella sp.-Infecting Bacteriophage vB_KleM_RaK2.</title>
        <authorList>
            <person name="Simoliunas E."/>
            <person name="Kaliniene L."/>
            <person name="Truncaite L."/>
            <person name="Klausa V."/>
            <person name="Zajanckauskaite A."/>
            <person name="Meskys R."/>
        </authorList>
    </citation>
    <scope>NUCLEOTIDE SEQUENCE [LARGE SCALE GENOMIC DNA]</scope>
</reference>
<keyword evidence="2" id="KW-1185">Reference proteome</keyword>
<dbReference type="EMBL" id="JQ513383">
    <property type="protein sequence ID" value="AFA44459.1"/>
    <property type="molecule type" value="Genomic_DNA"/>
</dbReference>